<gene>
    <name evidence="6" type="ORF">CDV52_13585</name>
    <name evidence="5" type="ORF">CDV53_07155</name>
</gene>
<evidence type="ECO:0000256" key="2">
    <source>
        <dbReference type="PIRSR" id="PIRSR613078-2"/>
    </source>
</evidence>
<dbReference type="AlphaFoldDB" id="A0A212AND5"/>
<reference evidence="7 8" key="1">
    <citation type="submission" date="2016-11" db="EMBL/GenBank/DDBJ databases">
        <title>Comparison of Traditional DNA-DNA Hybridization with In Silico Genomic Analysis.</title>
        <authorList>
            <person name="Nicholson A.C."/>
            <person name="Sammons S."/>
            <person name="Humrighouse B.W."/>
            <person name="Graziano J."/>
            <person name="Lasker B."/>
            <person name="Whitney A.M."/>
            <person name="Mcquiston J.R."/>
        </authorList>
    </citation>
    <scope>NUCLEOTIDE SEQUENCE [LARGE SCALE GENOMIC DNA]</scope>
    <source>
        <strain evidence="5 8">H1892</strain>
        <strain evidence="6 7">H2381</strain>
    </source>
</reference>
<evidence type="ECO:0000313" key="8">
    <source>
        <dbReference type="Proteomes" id="UP000214673"/>
    </source>
</evidence>
<feature type="active site" description="Proton donor/acceptor" evidence="1">
    <location>
        <position position="110"/>
    </location>
</feature>
<comment type="caution">
    <text evidence="6">The sequence shown here is derived from an EMBL/GenBank/DDBJ whole genome shotgun (WGS) entry which is preliminary data.</text>
</comment>
<feature type="binding site" evidence="2">
    <location>
        <position position="86"/>
    </location>
    <ligand>
        <name>substrate</name>
    </ligand>
</feature>
<protein>
    <submittedName>
        <fullName evidence="6">Histidine phosphatase family protein</fullName>
    </submittedName>
</protein>
<feature type="active site" description="Tele-phosphohistidine intermediate" evidence="1">
    <location>
        <position position="35"/>
    </location>
</feature>
<organism evidence="6 7">
    <name type="scientific">Haematobacter missouriensis</name>
    <dbReference type="NCBI Taxonomy" id="366616"/>
    <lineage>
        <taxon>Bacteria</taxon>
        <taxon>Pseudomonadati</taxon>
        <taxon>Pseudomonadota</taxon>
        <taxon>Alphaproteobacteria</taxon>
        <taxon>Rhodobacterales</taxon>
        <taxon>Paracoccaceae</taxon>
        <taxon>Haematobacter</taxon>
    </lineage>
</organism>
<dbReference type="EMBL" id="NIPV01000022">
    <property type="protein sequence ID" value="OWJ76918.1"/>
    <property type="molecule type" value="Genomic_DNA"/>
</dbReference>
<evidence type="ECO:0000256" key="4">
    <source>
        <dbReference type="SAM" id="SignalP"/>
    </source>
</evidence>
<evidence type="ECO:0000313" key="5">
    <source>
        <dbReference type="EMBL" id="OWJ76918.1"/>
    </source>
</evidence>
<dbReference type="STRING" id="366616.CG51_17365"/>
<dbReference type="Proteomes" id="UP000196640">
    <property type="component" value="Unassembled WGS sequence"/>
</dbReference>
<dbReference type="Proteomes" id="UP000214673">
    <property type="component" value="Unassembled WGS sequence"/>
</dbReference>
<dbReference type="GO" id="GO:0005737">
    <property type="term" value="C:cytoplasm"/>
    <property type="evidence" value="ECO:0007669"/>
    <property type="project" value="TreeGrafter"/>
</dbReference>
<feature type="chain" id="PRO_5011276688" evidence="4">
    <location>
        <begin position="28"/>
        <end position="264"/>
    </location>
</feature>
<dbReference type="Gene3D" id="3.40.50.1240">
    <property type="entry name" value="Phosphoglycerate mutase-like"/>
    <property type="match status" value="1"/>
</dbReference>
<name>A0A212AND5_9RHOB</name>
<dbReference type="InterPro" id="IPR050275">
    <property type="entry name" value="PGM_Phosphatase"/>
</dbReference>
<evidence type="ECO:0000256" key="3">
    <source>
        <dbReference type="PIRSR" id="PIRSR613078-3"/>
    </source>
</evidence>
<dbReference type="PANTHER" id="PTHR48100:SF62">
    <property type="entry name" value="GLUCOSYL-3-PHOSPHOGLYCERATE PHOSPHATASE"/>
    <property type="match status" value="1"/>
</dbReference>
<dbReference type="OrthoDB" id="5449373at2"/>
<dbReference type="PANTHER" id="PTHR48100">
    <property type="entry name" value="BROAD-SPECIFICITY PHOSPHATASE YOR283W-RELATED"/>
    <property type="match status" value="1"/>
</dbReference>
<evidence type="ECO:0000313" key="7">
    <source>
        <dbReference type="Proteomes" id="UP000196640"/>
    </source>
</evidence>
<dbReference type="SUPFAM" id="SSF53254">
    <property type="entry name" value="Phosphoglycerate mutase-like"/>
    <property type="match status" value="1"/>
</dbReference>
<feature type="signal peptide" evidence="4">
    <location>
        <begin position="1"/>
        <end position="27"/>
    </location>
</feature>
<feature type="site" description="Transition state stabilizer" evidence="3">
    <location>
        <position position="181"/>
    </location>
</feature>
<accession>A0A212AND5</accession>
<dbReference type="SMART" id="SM00855">
    <property type="entry name" value="PGAM"/>
    <property type="match status" value="1"/>
</dbReference>
<keyword evidence="4" id="KW-0732">Signal</keyword>
<feature type="binding site" evidence="2">
    <location>
        <begin position="34"/>
        <end position="41"/>
    </location>
    <ligand>
        <name>substrate</name>
    </ligand>
</feature>
<sequence>MSRVTSTCAAATYAFALAASLAAPASAATFLFIRHAESTSNAGTATTVEENLDPPLTPLGKEQAVDLAAILDSYDVTAIYTSAYQRTQLTIAPTAAEFGLTPTVDARTNEWYLGDVMSLEEMAEVNAYGVIGAWAAGDHSAKANLPNAESLDDMAARVIPAWQEITRAHKDDKGVVLLVGHGAEIGFVMPYFAQNVSFDFAFANGLHNTGIVQLEFRGDQPVVTNWQGTDMPAAVPLPASGLLLLGGAGVLLARGLRRVQSGAA</sequence>
<dbReference type="InterPro" id="IPR013078">
    <property type="entry name" value="His_Pase_superF_clade-1"/>
</dbReference>
<dbReference type="RefSeq" id="WP_035747258.1">
    <property type="nucleotide sequence ID" value="NZ_CALUEG010000035.1"/>
</dbReference>
<dbReference type="CDD" id="cd07067">
    <property type="entry name" value="HP_PGM_like"/>
    <property type="match status" value="1"/>
</dbReference>
<dbReference type="EMBL" id="NIPX01000023">
    <property type="protein sequence ID" value="OWJ83007.1"/>
    <property type="molecule type" value="Genomic_DNA"/>
</dbReference>
<dbReference type="GO" id="GO:0016791">
    <property type="term" value="F:phosphatase activity"/>
    <property type="evidence" value="ECO:0007669"/>
    <property type="project" value="TreeGrafter"/>
</dbReference>
<dbReference type="Pfam" id="PF00300">
    <property type="entry name" value="His_Phos_1"/>
    <property type="match status" value="1"/>
</dbReference>
<dbReference type="InterPro" id="IPR029033">
    <property type="entry name" value="His_PPase_superfam"/>
</dbReference>
<evidence type="ECO:0000313" key="6">
    <source>
        <dbReference type="EMBL" id="OWJ83007.1"/>
    </source>
</evidence>
<proteinExistence type="predicted"/>
<evidence type="ECO:0000256" key="1">
    <source>
        <dbReference type="PIRSR" id="PIRSR613078-1"/>
    </source>
</evidence>
<keyword evidence="8" id="KW-1185">Reference proteome</keyword>